<comment type="caution">
    <text evidence="3">The sequence shown here is derived from an EMBL/GenBank/DDBJ whole genome shotgun (WGS) entry which is preliminary data.</text>
</comment>
<reference evidence="3" key="1">
    <citation type="journal article" date="2023" name="Plant J.">
        <title>Genome sequences and population genomics provide insights into the demographic history, inbreeding, and mutation load of two 'living fossil' tree species of Dipteronia.</title>
        <authorList>
            <person name="Feng Y."/>
            <person name="Comes H.P."/>
            <person name="Chen J."/>
            <person name="Zhu S."/>
            <person name="Lu R."/>
            <person name="Zhang X."/>
            <person name="Li P."/>
            <person name="Qiu J."/>
            <person name="Olsen K.M."/>
            <person name="Qiu Y."/>
        </authorList>
    </citation>
    <scope>NUCLEOTIDE SEQUENCE</scope>
    <source>
        <strain evidence="3">KIB01</strain>
    </source>
</reference>
<name>A0AAD9XHG6_9ROSI</name>
<dbReference type="Proteomes" id="UP001280121">
    <property type="component" value="Unassembled WGS sequence"/>
</dbReference>
<dbReference type="PANTHER" id="PTHR31973:SF187">
    <property type="entry name" value="MUTATOR TRANSPOSASE MUDRA PROTEIN"/>
    <property type="match status" value="1"/>
</dbReference>
<evidence type="ECO:0000313" key="3">
    <source>
        <dbReference type="EMBL" id="KAK2659610.1"/>
    </source>
</evidence>
<feature type="compositionally biased region" description="Basic and acidic residues" evidence="1">
    <location>
        <begin position="207"/>
        <end position="221"/>
    </location>
</feature>
<evidence type="ECO:0000313" key="4">
    <source>
        <dbReference type="Proteomes" id="UP001280121"/>
    </source>
</evidence>
<dbReference type="Pfam" id="PF10551">
    <property type="entry name" value="MULE"/>
    <property type="match status" value="1"/>
</dbReference>
<keyword evidence="4" id="KW-1185">Reference proteome</keyword>
<dbReference type="InterPro" id="IPR018289">
    <property type="entry name" value="MULE_transposase_dom"/>
</dbReference>
<proteinExistence type="predicted"/>
<dbReference type="EMBL" id="JANJYI010000002">
    <property type="protein sequence ID" value="KAK2659610.1"/>
    <property type="molecule type" value="Genomic_DNA"/>
</dbReference>
<accession>A0AAD9XHG6</accession>
<protein>
    <recommendedName>
        <fullName evidence="2">MULE transposase domain-containing protein</fullName>
    </recommendedName>
</protein>
<evidence type="ECO:0000259" key="2">
    <source>
        <dbReference type="Pfam" id="PF10551"/>
    </source>
</evidence>
<feature type="region of interest" description="Disordered" evidence="1">
    <location>
        <begin position="202"/>
        <end position="221"/>
    </location>
</feature>
<feature type="domain" description="MULE transposase" evidence="2">
    <location>
        <begin position="7"/>
        <end position="77"/>
    </location>
</feature>
<organism evidence="3 4">
    <name type="scientific">Dipteronia dyeriana</name>
    <dbReference type="NCBI Taxonomy" id="168575"/>
    <lineage>
        <taxon>Eukaryota</taxon>
        <taxon>Viridiplantae</taxon>
        <taxon>Streptophyta</taxon>
        <taxon>Embryophyta</taxon>
        <taxon>Tracheophyta</taxon>
        <taxon>Spermatophyta</taxon>
        <taxon>Magnoliopsida</taxon>
        <taxon>eudicotyledons</taxon>
        <taxon>Gunneridae</taxon>
        <taxon>Pentapetalae</taxon>
        <taxon>rosids</taxon>
        <taxon>malvids</taxon>
        <taxon>Sapindales</taxon>
        <taxon>Sapindaceae</taxon>
        <taxon>Hippocastanoideae</taxon>
        <taxon>Acereae</taxon>
        <taxon>Dipteronia</taxon>
    </lineage>
</organism>
<sequence length="221" mass="25739">MEHHAKKDEHAYPIAFGVGDGETENSWTWFLERLREVIGEVGGMIFIFDRHASITKALSIVYPNVPHCICFFHLKQNLKPRLKGRKEVLDVYYKETYCSTSRQFDVEMDEIKKIHQGTYATLMSIEPERWSRSQCPGRRYQMMTMNIKKVQKTNFNSLYHEYYSSSWMQTAYAPATNPVPHPSVWEVPNEVGSVIVLLPNSKRQAGRPKERRIPSAGEVRR</sequence>
<dbReference type="PANTHER" id="PTHR31973">
    <property type="entry name" value="POLYPROTEIN, PUTATIVE-RELATED"/>
    <property type="match status" value="1"/>
</dbReference>
<dbReference type="AlphaFoldDB" id="A0AAD9XHG6"/>
<gene>
    <name evidence="3" type="ORF">Ddye_006143</name>
</gene>
<evidence type="ECO:0000256" key="1">
    <source>
        <dbReference type="SAM" id="MobiDB-lite"/>
    </source>
</evidence>